<comment type="caution">
    <text evidence="1">The sequence shown here is derived from an EMBL/GenBank/DDBJ whole genome shotgun (WGS) entry which is preliminary data.</text>
</comment>
<dbReference type="InterPro" id="IPR007712">
    <property type="entry name" value="RelE/ParE_toxin"/>
</dbReference>
<dbReference type="Pfam" id="PF05016">
    <property type="entry name" value="ParE_toxin"/>
    <property type="match status" value="1"/>
</dbReference>
<dbReference type="AlphaFoldDB" id="A0A9D7II06"/>
<evidence type="ECO:0000313" key="1">
    <source>
        <dbReference type="EMBL" id="MBK7425134.1"/>
    </source>
</evidence>
<organism evidence="1 2">
    <name type="scientific">Candidatus Propionivibrio dominans</name>
    <dbReference type="NCBI Taxonomy" id="2954373"/>
    <lineage>
        <taxon>Bacteria</taxon>
        <taxon>Pseudomonadati</taxon>
        <taxon>Pseudomonadota</taxon>
        <taxon>Betaproteobacteria</taxon>
        <taxon>Rhodocyclales</taxon>
        <taxon>Rhodocyclaceae</taxon>
        <taxon>Propionivibrio</taxon>
    </lineage>
</organism>
<proteinExistence type="predicted"/>
<gene>
    <name evidence="1" type="ORF">IPJ48_19815</name>
</gene>
<sequence length="51" mass="6287">MEPRCFSTGTRRQYNFRRFPYSIIYQVTVEELRILAVAHHRRRPGYWSGRK</sequence>
<dbReference type="EMBL" id="JADJNC010000063">
    <property type="protein sequence ID" value="MBK7425134.1"/>
    <property type="molecule type" value="Genomic_DNA"/>
</dbReference>
<evidence type="ECO:0000313" key="2">
    <source>
        <dbReference type="Proteomes" id="UP000886602"/>
    </source>
</evidence>
<dbReference type="Proteomes" id="UP000886602">
    <property type="component" value="Unassembled WGS sequence"/>
</dbReference>
<reference evidence="1" key="1">
    <citation type="submission" date="2020-10" db="EMBL/GenBank/DDBJ databases">
        <title>Connecting structure to function with the recovery of over 1000 high-quality activated sludge metagenome-assembled genomes encoding full-length rRNA genes using long-read sequencing.</title>
        <authorList>
            <person name="Singleton C.M."/>
            <person name="Petriglieri F."/>
            <person name="Kristensen J.M."/>
            <person name="Kirkegaard R.H."/>
            <person name="Michaelsen T.Y."/>
            <person name="Andersen M.H."/>
            <person name="Karst S.M."/>
            <person name="Dueholm M.S."/>
            <person name="Nielsen P.H."/>
            <person name="Albertsen M."/>
        </authorList>
    </citation>
    <scope>NUCLEOTIDE SEQUENCE</scope>
    <source>
        <strain evidence="1">EsbW_18-Q3-R4-48_MAXAC.044</strain>
    </source>
</reference>
<accession>A0A9D7II06</accession>
<protein>
    <submittedName>
        <fullName evidence="1">Type II toxin-antitoxin system RelE/ParE family toxin</fullName>
    </submittedName>
</protein>
<name>A0A9D7II06_9RHOO</name>